<evidence type="ECO:0000256" key="2">
    <source>
        <dbReference type="ARBA" id="ARBA00022723"/>
    </source>
</evidence>
<evidence type="ECO:0000256" key="3">
    <source>
        <dbReference type="ARBA" id="ARBA00023002"/>
    </source>
</evidence>
<dbReference type="Gene3D" id="1.20.950.20">
    <property type="entry name" value="Transmembrane di-heme cytochromes, Chain C"/>
    <property type="match status" value="1"/>
</dbReference>
<dbReference type="SUPFAM" id="SSF103501">
    <property type="entry name" value="Respiratory nitrate reductase 1 gamma chain"/>
    <property type="match status" value="1"/>
</dbReference>
<evidence type="ECO:0000259" key="8">
    <source>
        <dbReference type="PROSITE" id="PS51379"/>
    </source>
</evidence>
<dbReference type="Pfam" id="PF02754">
    <property type="entry name" value="CCG"/>
    <property type="match status" value="2"/>
</dbReference>
<evidence type="ECO:0000313" key="9">
    <source>
        <dbReference type="EMBL" id="GAA3157811.1"/>
    </source>
</evidence>
<keyword evidence="7" id="KW-0812">Transmembrane</keyword>
<keyword evidence="3" id="KW-0560">Oxidoreductase</keyword>
<keyword evidence="7" id="KW-1133">Transmembrane helix</keyword>
<feature type="transmembrane region" description="Helical" evidence="7">
    <location>
        <begin position="157"/>
        <end position="176"/>
    </location>
</feature>
<dbReference type="RefSeq" id="WP_344687072.1">
    <property type="nucleotide sequence ID" value="NZ_BAAAVV010000001.1"/>
</dbReference>
<keyword evidence="1" id="KW-0004">4Fe-4S</keyword>
<dbReference type="PANTHER" id="PTHR43255:SF1">
    <property type="entry name" value="IRON-SULFUR-BINDING OXIDOREDUCTASE FADF-RELATED"/>
    <property type="match status" value="1"/>
</dbReference>
<evidence type="ECO:0000256" key="4">
    <source>
        <dbReference type="ARBA" id="ARBA00023004"/>
    </source>
</evidence>
<comment type="caution">
    <text evidence="9">The sequence shown here is derived from an EMBL/GenBank/DDBJ whole genome shotgun (WGS) entry which is preliminary data.</text>
</comment>
<evidence type="ECO:0000256" key="1">
    <source>
        <dbReference type="ARBA" id="ARBA00022485"/>
    </source>
</evidence>
<dbReference type="Pfam" id="PF13187">
    <property type="entry name" value="Fer4_9"/>
    <property type="match status" value="1"/>
</dbReference>
<proteinExistence type="predicted"/>
<reference evidence="10" key="1">
    <citation type="journal article" date="2019" name="Int. J. Syst. Evol. Microbiol.">
        <title>The Global Catalogue of Microorganisms (GCM) 10K type strain sequencing project: providing services to taxonomists for standard genome sequencing and annotation.</title>
        <authorList>
            <consortium name="The Broad Institute Genomics Platform"/>
            <consortium name="The Broad Institute Genome Sequencing Center for Infectious Disease"/>
            <person name="Wu L."/>
            <person name="Ma J."/>
        </authorList>
    </citation>
    <scope>NUCLEOTIDE SEQUENCE [LARGE SCALE GENOMIC DNA]</scope>
    <source>
        <strain evidence="10">JCM 15614</strain>
    </source>
</reference>
<accession>A0ABP6NVD4</accession>
<feature type="transmembrane region" description="Helical" evidence="7">
    <location>
        <begin position="206"/>
        <end position="229"/>
    </location>
</feature>
<gene>
    <name evidence="9" type="ORF">GCM10010531_06480</name>
</gene>
<dbReference type="Gene3D" id="1.10.1060.10">
    <property type="entry name" value="Alpha-helical ferredoxin"/>
    <property type="match status" value="1"/>
</dbReference>
<dbReference type="InterPro" id="IPR051460">
    <property type="entry name" value="HdrC_iron-sulfur_subunit"/>
</dbReference>
<organism evidence="9 10">
    <name type="scientific">Blastococcus jejuensis</name>
    <dbReference type="NCBI Taxonomy" id="351224"/>
    <lineage>
        <taxon>Bacteria</taxon>
        <taxon>Bacillati</taxon>
        <taxon>Actinomycetota</taxon>
        <taxon>Actinomycetes</taxon>
        <taxon>Geodermatophilales</taxon>
        <taxon>Geodermatophilaceae</taxon>
        <taxon>Blastococcus</taxon>
    </lineage>
</organism>
<keyword evidence="7" id="KW-0472">Membrane</keyword>
<keyword evidence="2" id="KW-0479">Metal-binding</keyword>
<dbReference type="EMBL" id="BAAAVV010000001">
    <property type="protein sequence ID" value="GAA3157811.1"/>
    <property type="molecule type" value="Genomic_DNA"/>
</dbReference>
<feature type="domain" description="4Fe-4S ferredoxin-type" evidence="8">
    <location>
        <begin position="387"/>
        <end position="419"/>
    </location>
</feature>
<dbReference type="InterPro" id="IPR017900">
    <property type="entry name" value="4Fe4S_Fe_S_CS"/>
</dbReference>
<dbReference type="InterPro" id="IPR009051">
    <property type="entry name" value="Helical_ferredxn"/>
</dbReference>
<feature type="domain" description="4Fe-4S ferredoxin-type" evidence="8">
    <location>
        <begin position="290"/>
        <end position="320"/>
    </location>
</feature>
<evidence type="ECO:0000256" key="5">
    <source>
        <dbReference type="ARBA" id="ARBA00023014"/>
    </source>
</evidence>
<protein>
    <submittedName>
        <fullName evidence="9">Heterodisulfide reductase-related iron-sulfur binding cluster</fullName>
    </submittedName>
</protein>
<dbReference type="PANTHER" id="PTHR43255">
    <property type="entry name" value="IRON-SULFUR-BINDING OXIDOREDUCTASE FADF-RELATED-RELATED"/>
    <property type="match status" value="1"/>
</dbReference>
<dbReference type="PROSITE" id="PS00198">
    <property type="entry name" value="4FE4S_FER_1"/>
    <property type="match status" value="1"/>
</dbReference>
<feature type="transmembrane region" description="Helical" evidence="7">
    <location>
        <begin position="110"/>
        <end position="132"/>
    </location>
</feature>
<name>A0ABP6NVD4_9ACTN</name>
<keyword evidence="10" id="KW-1185">Reference proteome</keyword>
<evidence type="ECO:0000313" key="10">
    <source>
        <dbReference type="Proteomes" id="UP001499924"/>
    </source>
</evidence>
<evidence type="ECO:0000256" key="6">
    <source>
        <dbReference type="SAM" id="MobiDB-lite"/>
    </source>
</evidence>
<dbReference type="PROSITE" id="PS51379">
    <property type="entry name" value="4FE4S_FER_2"/>
    <property type="match status" value="2"/>
</dbReference>
<dbReference type="SUPFAM" id="SSF46548">
    <property type="entry name" value="alpha-helical ferredoxin"/>
    <property type="match status" value="1"/>
</dbReference>
<dbReference type="InterPro" id="IPR017896">
    <property type="entry name" value="4Fe4S_Fe-S-bd"/>
</dbReference>
<dbReference type="InterPro" id="IPR036197">
    <property type="entry name" value="NarG-like_sf"/>
</dbReference>
<feature type="region of interest" description="Disordered" evidence="6">
    <location>
        <begin position="732"/>
        <end position="768"/>
    </location>
</feature>
<keyword evidence="5" id="KW-0411">Iron-sulfur</keyword>
<sequence>MTGPLQIVLGTISVLFLIVASVMAYRAVRAMIRIIRIGQPDGTRTGPVKDRLKTMLIESLGHTRMLKWSTIGAAHWFVFIGFYGLFLTLVEAFGEVWNPAFHLPLIGEFFLWNLFADIIGTGTILGILYLIYRRQKDHPRRQGRSSRFAGSNEGRGYFVEAVVLTVGVCILLIRALKVSSDLTDAPAWSHPISGLLANALPDSPDLLTVVAFVKIVVSLVWLVVISRILNMGVAWHRFSAFFNIYFKRNADGAPALGPLLPMTSGGKPIDFEDPGEDDVFGRGKIEDFTWKGMLDFTTCTECGRCQSQCPAWNTGKPLSPKMVIMDLRDHLYAKAPYLLGEKTAAETAPDYDVLRPSDEQAWTSGYARIEGTNDAQAHRPLVGTLEEGGVIDPDVLWSCTNCGACVEQCPVDIEHIDHIDDMRRYQVLIESSFPSEAGVMMKNLENRGNPWGMGGNVREDWIKELDFEVTVADGPLDYDIEYLFWVGCAGAIDDRAKKVTKAVAELLHTAGVEFAVLGNGETCSGDPARRMGNEFLFQMLAQENVATLDGVFEGRVPGMRKIVATCPHCFNSLSKEYPQIEGHYEVVHHTQLLGQLVEEGRLVPVTPVDRKVTYHDPCFLGRHNKVYTPPREILDSVQGLSTQEMHRCKDRGFCCGAGGARMWMEEKIGKRINMERTEEALELDPDVISTACPFCITMLSDALTAKKQNGEAGEHVEVLDVSQILLRSLAPVGAPGTESGADVGTKADDPAGTGSAATQHDPATEGQA</sequence>
<evidence type="ECO:0000256" key="7">
    <source>
        <dbReference type="SAM" id="Phobius"/>
    </source>
</evidence>
<keyword evidence="4" id="KW-0408">Iron</keyword>
<feature type="transmembrane region" description="Helical" evidence="7">
    <location>
        <begin position="68"/>
        <end position="90"/>
    </location>
</feature>
<dbReference type="InterPro" id="IPR004017">
    <property type="entry name" value="Cys_rich_dom"/>
</dbReference>
<dbReference type="Proteomes" id="UP001499924">
    <property type="component" value="Unassembled WGS sequence"/>
</dbReference>
<feature type="transmembrane region" description="Helical" evidence="7">
    <location>
        <begin position="6"/>
        <end position="28"/>
    </location>
</feature>